<organism evidence="1 2">
    <name type="scientific">Diaporthe vaccinii</name>
    <dbReference type="NCBI Taxonomy" id="105482"/>
    <lineage>
        <taxon>Eukaryota</taxon>
        <taxon>Fungi</taxon>
        <taxon>Dikarya</taxon>
        <taxon>Ascomycota</taxon>
        <taxon>Pezizomycotina</taxon>
        <taxon>Sordariomycetes</taxon>
        <taxon>Sordariomycetidae</taxon>
        <taxon>Diaporthales</taxon>
        <taxon>Diaporthaceae</taxon>
        <taxon>Diaporthe</taxon>
        <taxon>Diaporthe eres species complex</taxon>
    </lineage>
</organism>
<gene>
    <name evidence="1" type="ORF">FJTKL_07605</name>
</gene>
<evidence type="ECO:0000313" key="1">
    <source>
        <dbReference type="EMBL" id="KAL2285574.1"/>
    </source>
</evidence>
<dbReference type="Proteomes" id="UP001600888">
    <property type="component" value="Unassembled WGS sequence"/>
</dbReference>
<sequence length="178" mass="20550">MDQFVAYASPDILHLLLTFTRIVSPCHRIMAQFVPKAATYTLGLSFSQRNGTFYGSPHQQTHIRLTIRLPSKDFAERLETYLRGVKDTDNRDVFSEETVTSHKRDLSIILPSTVHQIETNDRGIILVFDTEQQARTWEPYSRIWSWKLPGSGKDKTRLGIFYVWQHPRLAKAVGYPAK</sequence>
<accession>A0ABR4ET14</accession>
<comment type="caution">
    <text evidence="1">The sequence shown here is derived from an EMBL/GenBank/DDBJ whole genome shotgun (WGS) entry which is preliminary data.</text>
</comment>
<name>A0ABR4ET14_9PEZI</name>
<proteinExistence type="predicted"/>
<reference evidence="1 2" key="1">
    <citation type="submission" date="2024-03" db="EMBL/GenBank/DDBJ databases">
        <title>A high-quality draft genome sequence of Diaporthe vaccinii, a causative agent of upright dieback and viscid rot disease in cranberry plants.</title>
        <authorList>
            <person name="Sarrasin M."/>
            <person name="Lang B.F."/>
            <person name="Burger G."/>
        </authorList>
    </citation>
    <scope>NUCLEOTIDE SEQUENCE [LARGE SCALE GENOMIC DNA]</scope>
    <source>
        <strain evidence="1 2">IS7</strain>
    </source>
</reference>
<protein>
    <submittedName>
        <fullName evidence="1">Uncharacterized protein</fullName>
    </submittedName>
</protein>
<keyword evidence="2" id="KW-1185">Reference proteome</keyword>
<evidence type="ECO:0000313" key="2">
    <source>
        <dbReference type="Proteomes" id="UP001600888"/>
    </source>
</evidence>
<dbReference type="EMBL" id="JBAWTH010000029">
    <property type="protein sequence ID" value="KAL2285574.1"/>
    <property type="molecule type" value="Genomic_DNA"/>
</dbReference>